<dbReference type="GeneID" id="63819737"/>
<proteinExistence type="predicted"/>
<protein>
    <submittedName>
        <fullName evidence="1">Uncharacterized protein</fullName>
    </submittedName>
</protein>
<accession>A0A165BGD2</accession>
<dbReference type="AlphaFoldDB" id="A0A165BGD2"/>
<keyword evidence="2" id="KW-1185">Reference proteome</keyword>
<dbReference type="RefSeq" id="XP_040758748.1">
    <property type="nucleotide sequence ID" value="XM_040902706.1"/>
</dbReference>
<dbReference type="EMBL" id="KV427672">
    <property type="protein sequence ID" value="KZT01008.1"/>
    <property type="molecule type" value="Genomic_DNA"/>
</dbReference>
<name>A0A165BGD2_9APHY</name>
<dbReference type="InParanoid" id="A0A165BGD2"/>
<dbReference type="Proteomes" id="UP000076871">
    <property type="component" value="Unassembled WGS sequence"/>
</dbReference>
<evidence type="ECO:0000313" key="2">
    <source>
        <dbReference type="Proteomes" id="UP000076871"/>
    </source>
</evidence>
<reference evidence="1 2" key="1">
    <citation type="journal article" date="2016" name="Mol. Biol. Evol.">
        <title>Comparative Genomics of Early-Diverging Mushroom-Forming Fungi Provides Insights into the Origins of Lignocellulose Decay Capabilities.</title>
        <authorList>
            <person name="Nagy L.G."/>
            <person name="Riley R."/>
            <person name="Tritt A."/>
            <person name="Adam C."/>
            <person name="Daum C."/>
            <person name="Floudas D."/>
            <person name="Sun H."/>
            <person name="Yadav J.S."/>
            <person name="Pangilinan J."/>
            <person name="Larsson K.H."/>
            <person name="Matsuura K."/>
            <person name="Barry K."/>
            <person name="Labutti K."/>
            <person name="Kuo R."/>
            <person name="Ohm R.A."/>
            <person name="Bhattacharya S.S."/>
            <person name="Shirouzu T."/>
            <person name="Yoshinaga Y."/>
            <person name="Martin F.M."/>
            <person name="Grigoriev I.V."/>
            <person name="Hibbett D.S."/>
        </authorList>
    </citation>
    <scope>NUCLEOTIDE SEQUENCE [LARGE SCALE GENOMIC DNA]</scope>
    <source>
        <strain evidence="1 2">93-53</strain>
    </source>
</reference>
<sequence length="150" mass="16837">MLRSLQTREDPLRYIYSEIRTSADDTREYQMTKTYLELEAKVSVTCYCDGTRISSHTRSPGLAITDATATQYHVFLFVTVPSIPSVFRGSPNTHFEPCVQLSKDCSRPSAYICIHILLASPSATNSRCSSALTVLSTPLVILSLQRAWRR</sequence>
<evidence type="ECO:0000313" key="1">
    <source>
        <dbReference type="EMBL" id="KZT01008.1"/>
    </source>
</evidence>
<organism evidence="1 2">
    <name type="scientific">Laetiporus sulphureus 93-53</name>
    <dbReference type="NCBI Taxonomy" id="1314785"/>
    <lineage>
        <taxon>Eukaryota</taxon>
        <taxon>Fungi</taxon>
        <taxon>Dikarya</taxon>
        <taxon>Basidiomycota</taxon>
        <taxon>Agaricomycotina</taxon>
        <taxon>Agaricomycetes</taxon>
        <taxon>Polyporales</taxon>
        <taxon>Laetiporus</taxon>
    </lineage>
</organism>
<gene>
    <name evidence="1" type="ORF">LAESUDRAFT_501696</name>
</gene>